<keyword evidence="3" id="KW-1185">Reference proteome</keyword>
<dbReference type="Proteomes" id="UP000683520">
    <property type="component" value="Chromosome"/>
</dbReference>
<feature type="compositionally biased region" description="Basic and acidic residues" evidence="1">
    <location>
        <begin position="119"/>
        <end position="136"/>
    </location>
</feature>
<protein>
    <submittedName>
        <fullName evidence="2">Uncharacterized protein</fullName>
    </submittedName>
</protein>
<sequence length="136" mass="16097">MEFRRQYSLDFREALDTMWHGDIAVLIDGLEHWSDQDENLAMLVDRLDYWLNSEYRSWITDPDDPDVARERARRKREGIKPPADPVIFPVAHRPAHVHKELMRELLKEHENTTPTVTKSDGRRFGSLSDLRKMRGE</sequence>
<feature type="region of interest" description="Disordered" evidence="1">
    <location>
        <begin position="107"/>
        <end position="136"/>
    </location>
</feature>
<dbReference type="GeneID" id="92750180"/>
<gene>
    <name evidence="2" type="ORF">I6L55_08310</name>
</gene>
<organism evidence="2 3">
    <name type="scientific">Corynebacterium coyleae</name>
    <dbReference type="NCBI Taxonomy" id="53374"/>
    <lineage>
        <taxon>Bacteria</taxon>
        <taxon>Bacillati</taxon>
        <taxon>Actinomycetota</taxon>
        <taxon>Actinomycetes</taxon>
        <taxon>Mycobacteriales</taxon>
        <taxon>Corynebacteriaceae</taxon>
        <taxon>Corynebacterium</taxon>
    </lineage>
</organism>
<reference evidence="2 3" key="1">
    <citation type="submission" date="2021-06" db="EMBL/GenBank/DDBJ databases">
        <title>FDA dAtabase for Regulatory Grade micrObial Sequences (FDA-ARGOS): Supporting development and validation of Infectious Disease Dx tests.</title>
        <authorList>
            <person name="Sproer C."/>
            <person name="Gronow S."/>
            <person name="Severitt S."/>
            <person name="Schroder I."/>
            <person name="Tallon L."/>
            <person name="Sadzewicz L."/>
            <person name="Zhao X."/>
            <person name="Boylan J."/>
            <person name="Ott S."/>
            <person name="Bowen H."/>
            <person name="Vavikolanu K."/>
            <person name="Mehta A."/>
            <person name="Aluvathingal J."/>
            <person name="Nadendla S."/>
            <person name="Lowell S."/>
            <person name="Myers T."/>
            <person name="Yan Y."/>
        </authorList>
    </citation>
    <scope>NUCLEOTIDE SEQUENCE [LARGE SCALE GENOMIC DNA]</scope>
    <source>
        <strain evidence="2 3">FDAARGOS 1425</strain>
    </source>
</reference>
<dbReference type="EMBL" id="CP077302">
    <property type="protein sequence ID" value="QXB17894.1"/>
    <property type="molecule type" value="Genomic_DNA"/>
</dbReference>
<accession>A0ABX8KX73</accession>
<evidence type="ECO:0000256" key="1">
    <source>
        <dbReference type="SAM" id="MobiDB-lite"/>
    </source>
</evidence>
<dbReference type="RefSeq" id="WP_092101788.1">
    <property type="nucleotide sequence ID" value="NZ_CP047198.1"/>
</dbReference>
<proteinExistence type="predicted"/>
<feature type="region of interest" description="Disordered" evidence="1">
    <location>
        <begin position="65"/>
        <end position="87"/>
    </location>
</feature>
<evidence type="ECO:0000313" key="2">
    <source>
        <dbReference type="EMBL" id="QXB17894.1"/>
    </source>
</evidence>
<name>A0ABX8KX73_9CORY</name>
<evidence type="ECO:0000313" key="3">
    <source>
        <dbReference type="Proteomes" id="UP000683520"/>
    </source>
</evidence>